<dbReference type="Gene3D" id="3.40.50.12660">
    <property type="match status" value="2"/>
</dbReference>
<evidence type="ECO:0000313" key="3">
    <source>
        <dbReference type="EMBL" id="CAI3997477.1"/>
    </source>
</evidence>
<dbReference type="InterPro" id="IPR050452">
    <property type="entry name" value="Metacaspase"/>
</dbReference>
<protein>
    <submittedName>
        <fullName evidence="5">Metacaspase-1</fullName>
    </submittedName>
</protein>
<evidence type="ECO:0000313" key="5">
    <source>
        <dbReference type="EMBL" id="CAL4784789.1"/>
    </source>
</evidence>
<evidence type="ECO:0000313" key="4">
    <source>
        <dbReference type="EMBL" id="CAL1150852.1"/>
    </source>
</evidence>
<dbReference type="OrthoDB" id="3223806at2759"/>
<proteinExistence type="inferred from homology"/>
<dbReference type="InterPro" id="IPR029030">
    <property type="entry name" value="Caspase-like_dom_sf"/>
</dbReference>
<dbReference type="Proteomes" id="UP001152797">
    <property type="component" value="Unassembled WGS sequence"/>
</dbReference>
<dbReference type="EMBL" id="CAMXCT010002336">
    <property type="protein sequence ID" value="CAI3997477.1"/>
    <property type="molecule type" value="Genomic_DNA"/>
</dbReference>
<dbReference type="PANTHER" id="PTHR48104">
    <property type="entry name" value="METACASPASE-4"/>
    <property type="match status" value="1"/>
</dbReference>
<evidence type="ECO:0000259" key="2">
    <source>
        <dbReference type="Pfam" id="PF00656"/>
    </source>
</evidence>
<accession>A0A9P1G4X9</accession>
<dbReference type="GO" id="GO:0006508">
    <property type="term" value="P:proteolysis"/>
    <property type="evidence" value="ECO:0007669"/>
    <property type="project" value="InterPro"/>
</dbReference>
<comment type="similarity">
    <text evidence="1">Belongs to the peptidase C14B family.</text>
</comment>
<dbReference type="EMBL" id="CAMXCT030002336">
    <property type="protein sequence ID" value="CAL4784789.1"/>
    <property type="molecule type" value="Genomic_DNA"/>
</dbReference>
<evidence type="ECO:0000313" key="6">
    <source>
        <dbReference type="Proteomes" id="UP001152797"/>
    </source>
</evidence>
<dbReference type="EMBL" id="CAMXCT020002336">
    <property type="protein sequence ID" value="CAL1150852.1"/>
    <property type="molecule type" value="Genomic_DNA"/>
</dbReference>
<gene>
    <name evidence="3" type="ORF">C1SCF055_LOCUS23854</name>
</gene>
<keyword evidence="6" id="KW-1185">Reference proteome</keyword>
<dbReference type="AlphaFoldDB" id="A0A9P1G4X9"/>
<dbReference type="PANTHER" id="PTHR48104:SF30">
    <property type="entry name" value="METACASPASE-1"/>
    <property type="match status" value="1"/>
</dbReference>
<comment type="caution">
    <text evidence="3">The sequence shown here is derived from an EMBL/GenBank/DDBJ whole genome shotgun (WGS) entry which is preliminary data.</text>
</comment>
<organism evidence="3">
    <name type="scientific">Cladocopium goreaui</name>
    <dbReference type="NCBI Taxonomy" id="2562237"/>
    <lineage>
        <taxon>Eukaryota</taxon>
        <taxon>Sar</taxon>
        <taxon>Alveolata</taxon>
        <taxon>Dinophyceae</taxon>
        <taxon>Suessiales</taxon>
        <taxon>Symbiodiniaceae</taxon>
        <taxon>Cladocopium</taxon>
    </lineage>
</organism>
<sequence length="390" mass="42316">MGKVCSVLSGRPMANLEEVVTVVKAMEHQAEEAGLPGLLNRSLTPSHTAVKQQALTGRRRSLLMGCNYLNTSNELHGCANDVRRMIPVLKKMGFASDDANQMLLLDEETWEGPKPTKANMLEALEWLVADAQPGDALLLHYSGHGGREPAEGGGYHETLVPLDFETAGMLRDTELFEKVVKRLPHGCRLTCILDSCHSAGALNLPYIFVGTEDQLKKAMAGEVVRMAMEVRWKSDLEKWAAGSSKELFSDVGSLGKNAWQMYQDGSATGFVMDEAENQGLAVGEVVAISGCRSDQTSADVADVETSFGLSGTIGSAGGALTSALVEALERMEVMEGSGSEITYADLLEQMRQELAKKGFAQVPQFVSSLLVELKQPFRLDTIWVEDESEQ</sequence>
<dbReference type="InterPro" id="IPR011600">
    <property type="entry name" value="Pept_C14_caspase"/>
</dbReference>
<dbReference type="Pfam" id="PF00656">
    <property type="entry name" value="Peptidase_C14"/>
    <property type="match status" value="1"/>
</dbReference>
<evidence type="ECO:0000256" key="1">
    <source>
        <dbReference type="ARBA" id="ARBA00009005"/>
    </source>
</evidence>
<feature type="domain" description="Peptidase C14 caspase" evidence="2">
    <location>
        <begin position="58"/>
        <end position="370"/>
    </location>
</feature>
<reference evidence="4" key="2">
    <citation type="submission" date="2024-04" db="EMBL/GenBank/DDBJ databases">
        <authorList>
            <person name="Chen Y."/>
            <person name="Shah S."/>
            <person name="Dougan E. K."/>
            <person name="Thang M."/>
            <person name="Chan C."/>
        </authorList>
    </citation>
    <scope>NUCLEOTIDE SEQUENCE [LARGE SCALE GENOMIC DNA]</scope>
</reference>
<dbReference type="GO" id="GO:0005737">
    <property type="term" value="C:cytoplasm"/>
    <property type="evidence" value="ECO:0007669"/>
    <property type="project" value="TreeGrafter"/>
</dbReference>
<dbReference type="SUPFAM" id="SSF52129">
    <property type="entry name" value="Caspase-like"/>
    <property type="match status" value="1"/>
</dbReference>
<reference evidence="3" key="1">
    <citation type="submission" date="2022-10" db="EMBL/GenBank/DDBJ databases">
        <authorList>
            <person name="Chen Y."/>
            <person name="Dougan E. K."/>
            <person name="Chan C."/>
            <person name="Rhodes N."/>
            <person name="Thang M."/>
        </authorList>
    </citation>
    <scope>NUCLEOTIDE SEQUENCE</scope>
</reference>
<dbReference type="GO" id="GO:0004197">
    <property type="term" value="F:cysteine-type endopeptidase activity"/>
    <property type="evidence" value="ECO:0007669"/>
    <property type="project" value="InterPro"/>
</dbReference>
<name>A0A9P1G4X9_9DINO</name>